<dbReference type="EMBL" id="FXAY01000001">
    <property type="protein sequence ID" value="SMG17646.1"/>
    <property type="molecule type" value="Genomic_DNA"/>
</dbReference>
<protein>
    <submittedName>
        <fullName evidence="4">Uncharacterized protein</fullName>
    </submittedName>
</protein>
<name>A0A1X7IS56_9MICO</name>
<feature type="region of interest" description="Disordered" evidence="2">
    <location>
        <begin position="1"/>
        <end position="62"/>
    </location>
</feature>
<dbReference type="Proteomes" id="UP000193244">
    <property type="component" value="Unassembled WGS sequence"/>
</dbReference>
<keyword evidence="3" id="KW-0472">Membrane</keyword>
<keyword evidence="3" id="KW-0812">Transmembrane</keyword>
<sequence>MLGTSVSLPPYPTGPEQSGAAGRPPVPPMPQQQTQHQPYPPQQTQQYPSQSPRPYASGSPKPVRTRGMTWWQGLMVGVAALLSIALPVSGGVYYMANARLIADRQSVADYTPSDNISSLVERADLNDVGTFIFYTSHPELNTANEFNTACGIRPEQFLLGCYTGETIHLYNVTEERLDGLREVTAAHEMLHAAFDRLDKKSQDRLGVLLEKAYEEHGDDPELADRMDAYAISQPGTRITELHSIVGTEFADLDPELETYYKRYFGDRSIVVGLHASYMKVFSDLEKQTTDLSNQILALADEIESDTNTFNADQTQLNADIDAFIAKNQAYGYSGDPAGFDADKAALIARDSELETRRTAINDKKTRLGDLQQQLRDLDADAQALNRSIDSTIVPGEGI</sequence>
<reference evidence="5" key="1">
    <citation type="submission" date="2017-04" db="EMBL/GenBank/DDBJ databases">
        <authorList>
            <person name="Varghese N."/>
            <person name="Submissions S."/>
        </authorList>
    </citation>
    <scope>NUCLEOTIDE SEQUENCE [LARGE SCALE GENOMIC DNA]</scope>
    <source>
        <strain evidence="5">VKM Ac-2510</strain>
    </source>
</reference>
<dbReference type="SUPFAM" id="SSF81995">
    <property type="entry name" value="beta-sandwich domain of Sec23/24"/>
    <property type="match status" value="1"/>
</dbReference>
<evidence type="ECO:0000313" key="4">
    <source>
        <dbReference type="EMBL" id="SMG17646.1"/>
    </source>
</evidence>
<evidence type="ECO:0000256" key="2">
    <source>
        <dbReference type="SAM" id="MobiDB-lite"/>
    </source>
</evidence>
<feature type="transmembrane region" description="Helical" evidence="3">
    <location>
        <begin position="70"/>
        <end position="96"/>
    </location>
</feature>
<feature type="coiled-coil region" evidence="1">
    <location>
        <begin position="360"/>
        <end position="387"/>
    </location>
</feature>
<keyword evidence="3" id="KW-1133">Transmembrane helix</keyword>
<evidence type="ECO:0000313" key="5">
    <source>
        <dbReference type="Proteomes" id="UP000193244"/>
    </source>
</evidence>
<organism evidence="4 5">
    <name type="scientific">Agreia pratensis</name>
    <dbReference type="NCBI Taxonomy" id="150121"/>
    <lineage>
        <taxon>Bacteria</taxon>
        <taxon>Bacillati</taxon>
        <taxon>Actinomycetota</taxon>
        <taxon>Actinomycetes</taxon>
        <taxon>Micrococcales</taxon>
        <taxon>Microbacteriaceae</taxon>
        <taxon>Agreia</taxon>
    </lineage>
</organism>
<gene>
    <name evidence="4" type="ORF">SAMN06296010_0800</name>
</gene>
<proteinExistence type="predicted"/>
<keyword evidence="1" id="KW-0175">Coiled coil</keyword>
<accession>A0A1X7IS56</accession>
<evidence type="ECO:0000256" key="3">
    <source>
        <dbReference type="SAM" id="Phobius"/>
    </source>
</evidence>
<keyword evidence="5" id="KW-1185">Reference proteome</keyword>
<dbReference type="AlphaFoldDB" id="A0A1X7IS56"/>
<evidence type="ECO:0000256" key="1">
    <source>
        <dbReference type="SAM" id="Coils"/>
    </source>
</evidence>
<dbReference type="STRING" id="150121.SAMN06296010_0800"/>
<feature type="compositionally biased region" description="Low complexity" evidence="2">
    <location>
        <begin position="31"/>
        <end position="52"/>
    </location>
</feature>